<dbReference type="Pfam" id="PF10318">
    <property type="entry name" value="7TM_GPCR_Srh"/>
    <property type="match status" value="1"/>
</dbReference>
<feature type="transmembrane region" description="Helical" evidence="1">
    <location>
        <begin position="182"/>
        <end position="206"/>
    </location>
</feature>
<dbReference type="Proteomes" id="UP000095287">
    <property type="component" value="Unplaced"/>
</dbReference>
<proteinExistence type="predicted"/>
<keyword evidence="1" id="KW-0472">Membrane</keyword>
<feature type="transmembrane region" description="Helical" evidence="1">
    <location>
        <begin position="130"/>
        <end position="154"/>
    </location>
</feature>
<keyword evidence="1" id="KW-0812">Transmembrane</keyword>
<keyword evidence="2" id="KW-1185">Reference proteome</keyword>
<evidence type="ECO:0000313" key="3">
    <source>
        <dbReference type="WBParaSite" id="L893_g722.t1"/>
    </source>
</evidence>
<feature type="transmembrane region" description="Helical" evidence="1">
    <location>
        <begin position="227"/>
        <end position="252"/>
    </location>
</feature>
<dbReference type="PANTHER" id="PTHR45830">
    <property type="entry name" value="SERPENTINE RECEPTOR, CLASS I"/>
    <property type="match status" value="1"/>
</dbReference>
<feature type="transmembrane region" description="Helical" evidence="1">
    <location>
        <begin position="44"/>
        <end position="62"/>
    </location>
</feature>
<evidence type="ECO:0000313" key="2">
    <source>
        <dbReference type="Proteomes" id="UP000095287"/>
    </source>
</evidence>
<feature type="transmembrane region" description="Helical" evidence="1">
    <location>
        <begin position="264"/>
        <end position="287"/>
    </location>
</feature>
<dbReference type="PANTHER" id="PTHR45830:SF15">
    <property type="entry name" value="SERPENTINE RECEPTOR, CLASS I"/>
    <property type="match status" value="1"/>
</dbReference>
<dbReference type="WBParaSite" id="L893_g722.t1">
    <property type="protein sequence ID" value="L893_g722.t1"/>
    <property type="gene ID" value="L893_g722"/>
</dbReference>
<organism evidence="2 3">
    <name type="scientific">Steinernema glaseri</name>
    <dbReference type="NCBI Taxonomy" id="37863"/>
    <lineage>
        <taxon>Eukaryota</taxon>
        <taxon>Metazoa</taxon>
        <taxon>Ecdysozoa</taxon>
        <taxon>Nematoda</taxon>
        <taxon>Chromadorea</taxon>
        <taxon>Rhabditida</taxon>
        <taxon>Tylenchina</taxon>
        <taxon>Panagrolaimomorpha</taxon>
        <taxon>Strongyloidoidea</taxon>
        <taxon>Steinernematidae</taxon>
        <taxon>Steinernema</taxon>
    </lineage>
</organism>
<dbReference type="AlphaFoldDB" id="A0A1I8AMT4"/>
<sequence length="328" mass="38270">MDNEFSYVYNRILDATTVASIATKPFCIYIVVTKTPKYMRTVSYFILNELLWNFAATHMYSLGRPYALMPAMCFQMDGLMGDWIKSEFLQSFYFTAIIAAIVNFSLSFGTTFIYRYVTLRFPIISRFQKACGFALIAFVHLMMSLVVVFVFSFLHVRVKEYPEPYLLETTRNVFCLNPDTRILFYTALLFVICITVMIALFAGLSIRELRMKIHVMKKKTLHMQKEIQRNLLIITGWFVLVGFIPMFIYILFVCHGKWPYARTAVLISILIPMNHGSFYAIFILYLFKPYRKAMVDIVKAFQKYARKVLPLCCPTNTLVVLPIRTVKY</sequence>
<keyword evidence="1" id="KW-1133">Transmembrane helix</keyword>
<name>A0A1I8AMT4_9BILA</name>
<accession>A0A1I8AMT4</accession>
<feature type="transmembrane region" description="Helical" evidence="1">
    <location>
        <begin position="12"/>
        <end position="32"/>
    </location>
</feature>
<feature type="transmembrane region" description="Helical" evidence="1">
    <location>
        <begin position="92"/>
        <end position="118"/>
    </location>
</feature>
<dbReference type="InterPro" id="IPR019422">
    <property type="entry name" value="7TM_GPCR_serpentine_rcpt_Srh"/>
</dbReference>
<evidence type="ECO:0000256" key="1">
    <source>
        <dbReference type="SAM" id="Phobius"/>
    </source>
</evidence>
<reference evidence="3" key="1">
    <citation type="submission" date="2016-11" db="UniProtKB">
        <authorList>
            <consortium name="WormBaseParasite"/>
        </authorList>
    </citation>
    <scope>IDENTIFICATION</scope>
</reference>
<protein>
    <submittedName>
        <fullName evidence="3">G_PROTEIN_RECEP_F1_2 domain-containing protein</fullName>
    </submittedName>
</protein>